<keyword evidence="5 7" id="KW-1133">Transmembrane helix</keyword>
<evidence type="ECO:0000313" key="8">
    <source>
        <dbReference type="EMBL" id="MDQ0998452.1"/>
    </source>
</evidence>
<keyword evidence="2" id="KW-1003">Cell membrane</keyword>
<dbReference type="InterPro" id="IPR000715">
    <property type="entry name" value="Glycosyl_transferase_4"/>
</dbReference>
<feature type="transmembrane region" description="Helical" evidence="7">
    <location>
        <begin position="157"/>
        <end position="174"/>
    </location>
</feature>
<evidence type="ECO:0000313" key="9">
    <source>
        <dbReference type="Proteomes" id="UP001237780"/>
    </source>
</evidence>
<accession>A0ABU0SCK7</accession>
<evidence type="ECO:0000256" key="1">
    <source>
        <dbReference type="ARBA" id="ARBA00004651"/>
    </source>
</evidence>
<feature type="transmembrane region" description="Helical" evidence="7">
    <location>
        <begin position="236"/>
        <end position="257"/>
    </location>
</feature>
<comment type="caution">
    <text evidence="8">The sequence shown here is derived from an EMBL/GenBank/DDBJ whole genome shotgun (WGS) entry which is preliminary data.</text>
</comment>
<feature type="transmembrane region" description="Helical" evidence="7">
    <location>
        <begin position="102"/>
        <end position="121"/>
    </location>
</feature>
<name>A0ABU0SCK7_9HYPH</name>
<keyword evidence="3" id="KW-0808">Transferase</keyword>
<reference evidence="8 9" key="1">
    <citation type="submission" date="2023-07" db="EMBL/GenBank/DDBJ databases">
        <title>Comparative genomics of wheat-associated soil bacteria to identify genetic determinants of phenazine resistance.</title>
        <authorList>
            <person name="Mouncey N."/>
        </authorList>
    </citation>
    <scope>NUCLEOTIDE SEQUENCE [LARGE SCALE GENOMIC DNA]</scope>
    <source>
        <strain evidence="8 9">W4I11</strain>
    </source>
</reference>
<dbReference type="PANTHER" id="PTHR22926">
    <property type="entry name" value="PHOSPHO-N-ACETYLMURAMOYL-PENTAPEPTIDE-TRANSFERASE"/>
    <property type="match status" value="1"/>
</dbReference>
<dbReference type="Pfam" id="PF00953">
    <property type="entry name" value="Glycos_transf_4"/>
    <property type="match status" value="1"/>
</dbReference>
<evidence type="ECO:0000256" key="4">
    <source>
        <dbReference type="ARBA" id="ARBA00022692"/>
    </source>
</evidence>
<feature type="transmembrane region" description="Helical" evidence="7">
    <location>
        <begin position="211"/>
        <end position="229"/>
    </location>
</feature>
<feature type="transmembrane region" description="Helical" evidence="7">
    <location>
        <begin position="78"/>
        <end position="96"/>
    </location>
</feature>
<protein>
    <submittedName>
        <fullName evidence="8">UDP-N-acetylmuramyl pentapeptide phosphotransferase/UDP-N-acetylglucosamine-1-phosphate transferase</fullName>
    </submittedName>
</protein>
<evidence type="ECO:0000256" key="5">
    <source>
        <dbReference type="ARBA" id="ARBA00022989"/>
    </source>
</evidence>
<comment type="subcellular location">
    <subcellularLocation>
        <location evidence="1">Cell membrane</location>
        <topology evidence="1">Multi-pass membrane protein</topology>
    </subcellularLocation>
</comment>
<keyword evidence="4 7" id="KW-0812">Transmembrane</keyword>
<keyword evidence="9" id="KW-1185">Reference proteome</keyword>
<evidence type="ECO:0000256" key="3">
    <source>
        <dbReference type="ARBA" id="ARBA00022679"/>
    </source>
</evidence>
<sequence length="361" mass="38868">MIGQFVSSHNCFGIIFMTRVLYCTYDRGSALTIIIIPFLSVAIASAILLWAAMRMLPSNFLGATITDRSNHTQPARQLGGLALVPGILVSLWVFGAEAGLQLHFLISASLGATVLWIVGFLDDRHHLPESIRLAAQLIASVIAVYGLGDNFRLLPDLLPFLVERALLVAALVYFINITNFMDGIDLMVVAGLGVPLALIAGFSLFGLVNFGTGSLAMSIAGGLAGFFFFNRPKATIFLGDSGSLPIGLLSGITFFMVAREMTIWAGLILPLFFIADATSTLFMRLAAGENILNAHSKHAYQIAKRSGWSVWLIILSVVALNFILAACALFTTQSGWRQVLAIIIALAAVTLLLRRLRSGKP</sequence>
<dbReference type="EMBL" id="JAUSZT010000003">
    <property type="protein sequence ID" value="MDQ0998452.1"/>
    <property type="molecule type" value="Genomic_DNA"/>
</dbReference>
<feature type="transmembrane region" description="Helical" evidence="7">
    <location>
        <begin position="186"/>
        <end position="205"/>
    </location>
</feature>
<keyword evidence="6 7" id="KW-0472">Membrane</keyword>
<evidence type="ECO:0000256" key="7">
    <source>
        <dbReference type="SAM" id="Phobius"/>
    </source>
</evidence>
<dbReference type="Proteomes" id="UP001237780">
    <property type="component" value="Unassembled WGS sequence"/>
</dbReference>
<proteinExistence type="predicted"/>
<dbReference type="PANTHER" id="PTHR22926:SF3">
    <property type="entry name" value="UNDECAPRENYL-PHOSPHATE ALPHA-N-ACETYLGLUCOSAMINYL 1-PHOSPHATE TRANSFERASE"/>
    <property type="match status" value="1"/>
</dbReference>
<evidence type="ECO:0000256" key="2">
    <source>
        <dbReference type="ARBA" id="ARBA00022475"/>
    </source>
</evidence>
<feature type="transmembrane region" description="Helical" evidence="7">
    <location>
        <begin position="133"/>
        <end position="151"/>
    </location>
</feature>
<feature type="transmembrane region" description="Helical" evidence="7">
    <location>
        <begin position="263"/>
        <end position="287"/>
    </location>
</feature>
<organism evidence="8 9">
    <name type="scientific">Phyllobacterium ifriqiyense</name>
    <dbReference type="NCBI Taxonomy" id="314238"/>
    <lineage>
        <taxon>Bacteria</taxon>
        <taxon>Pseudomonadati</taxon>
        <taxon>Pseudomonadota</taxon>
        <taxon>Alphaproteobacteria</taxon>
        <taxon>Hyphomicrobiales</taxon>
        <taxon>Phyllobacteriaceae</taxon>
        <taxon>Phyllobacterium</taxon>
    </lineage>
</organism>
<feature type="transmembrane region" description="Helical" evidence="7">
    <location>
        <begin position="30"/>
        <end position="51"/>
    </location>
</feature>
<feature type="transmembrane region" description="Helical" evidence="7">
    <location>
        <begin position="308"/>
        <end position="332"/>
    </location>
</feature>
<feature type="transmembrane region" description="Helical" evidence="7">
    <location>
        <begin position="338"/>
        <end position="356"/>
    </location>
</feature>
<gene>
    <name evidence="8" type="ORF">QFZ34_003634</name>
</gene>
<evidence type="ECO:0000256" key="6">
    <source>
        <dbReference type="ARBA" id="ARBA00023136"/>
    </source>
</evidence>